<dbReference type="Pfam" id="PF07995">
    <property type="entry name" value="GSDH"/>
    <property type="match status" value="1"/>
</dbReference>
<evidence type="ECO:0000256" key="2">
    <source>
        <dbReference type="ARBA" id="ARBA00022723"/>
    </source>
</evidence>
<evidence type="ECO:0000256" key="3">
    <source>
        <dbReference type="ARBA" id="ARBA00023004"/>
    </source>
</evidence>
<dbReference type="PANTHER" id="PTHR19328">
    <property type="entry name" value="HEDGEHOG-INTERACTING PROTEIN"/>
    <property type="match status" value="1"/>
</dbReference>
<dbReference type="EMBL" id="FXTH01000007">
    <property type="protein sequence ID" value="SMO62428.1"/>
    <property type="molecule type" value="Genomic_DNA"/>
</dbReference>
<dbReference type="InterPro" id="IPR036909">
    <property type="entry name" value="Cyt_c-like_dom_sf"/>
</dbReference>
<dbReference type="GO" id="GO:0020037">
    <property type="term" value="F:heme binding"/>
    <property type="evidence" value="ECO:0007669"/>
    <property type="project" value="InterPro"/>
</dbReference>
<keyword evidence="7" id="KW-1185">Reference proteome</keyword>
<dbReference type="PROSITE" id="PS51007">
    <property type="entry name" value="CYTC"/>
    <property type="match status" value="1"/>
</dbReference>
<sequence>MRNYFTVILGMLCLYSCQNKQDAPSQNPSIDTYVTLDSTMVGISTVAAGLDVPWEITWGPDDWIWITEQKGVVKRLNPRTGEKVTMLELDDVYLRTTPGLLGMDIHPNQGASPYVFLLYNSMDEDEAIVLNLVRYTVDGDSLVKPTLLLEIPGGKGHNGSRLAISPEDKVIVATGEAGHAANAQDIHSLGGKILRLNIDGSIPEDNPFPGSPVWSWGYRNQQGLTFGNNSRLYTSEHGQATDDEINLIEKGRNYGWPHVEGKCDGPEEREVCADSSVAEPLKTWTPTIAPAGLAYYGSDHIPEWENSLILATLKNATLHVLSLNDKGTAIRGERTLMEKIFGRLRDVCISPAGDVYVSTSNHDWKPQENFPVPEDDRILRLSKITNEEELSGVVSVREMVSDSLKSFSATLSKGALAYQKYCASCHMPGGGGLSGTFPSLEETPVISGDKKALISMVLEGVSGEGGDYREAMPAFSFLSNKEIAELLTYIRSHFGNNATGIRPEEVENLRDNRSTGK</sequence>
<name>A0A521CSR8_9BACT</name>
<dbReference type="InterPro" id="IPR011042">
    <property type="entry name" value="6-blade_b-propeller_TolB-like"/>
</dbReference>
<protein>
    <submittedName>
        <fullName evidence="6">Glucose/arabinose dehydrogenase, beta-propeller fold</fullName>
    </submittedName>
</protein>
<dbReference type="Pfam" id="PF13442">
    <property type="entry name" value="Cytochrome_CBB3"/>
    <property type="match status" value="1"/>
</dbReference>
<feature type="domain" description="Cytochrome c" evidence="5">
    <location>
        <begin position="409"/>
        <end position="494"/>
    </location>
</feature>
<dbReference type="Gene3D" id="2.120.10.30">
    <property type="entry name" value="TolB, C-terminal domain"/>
    <property type="match status" value="1"/>
</dbReference>
<evidence type="ECO:0000259" key="5">
    <source>
        <dbReference type="PROSITE" id="PS51007"/>
    </source>
</evidence>
<dbReference type="InterPro" id="IPR009056">
    <property type="entry name" value="Cyt_c-like_dom"/>
</dbReference>
<dbReference type="Proteomes" id="UP000317593">
    <property type="component" value="Unassembled WGS sequence"/>
</dbReference>
<evidence type="ECO:0000313" key="7">
    <source>
        <dbReference type="Proteomes" id="UP000317593"/>
    </source>
</evidence>
<dbReference type="SUPFAM" id="SSF46626">
    <property type="entry name" value="Cytochrome c"/>
    <property type="match status" value="1"/>
</dbReference>
<dbReference type="InterPro" id="IPR011041">
    <property type="entry name" value="Quinoprot_gluc/sorb_DH_b-prop"/>
</dbReference>
<dbReference type="AlphaFoldDB" id="A0A521CSR8"/>
<keyword evidence="3 4" id="KW-0408">Iron</keyword>
<keyword evidence="1 4" id="KW-0349">Heme</keyword>
<evidence type="ECO:0000256" key="4">
    <source>
        <dbReference type="PROSITE-ProRule" id="PRU00433"/>
    </source>
</evidence>
<dbReference type="Gene3D" id="1.10.760.10">
    <property type="entry name" value="Cytochrome c-like domain"/>
    <property type="match status" value="1"/>
</dbReference>
<proteinExistence type="predicted"/>
<dbReference type="GO" id="GO:0046872">
    <property type="term" value="F:metal ion binding"/>
    <property type="evidence" value="ECO:0007669"/>
    <property type="project" value="UniProtKB-KW"/>
</dbReference>
<dbReference type="PANTHER" id="PTHR19328:SF13">
    <property type="entry name" value="HIPL1 PROTEIN"/>
    <property type="match status" value="1"/>
</dbReference>
<evidence type="ECO:0000256" key="1">
    <source>
        <dbReference type="ARBA" id="ARBA00022617"/>
    </source>
</evidence>
<dbReference type="InterPro" id="IPR012938">
    <property type="entry name" value="Glc/Sorbosone_DH"/>
</dbReference>
<dbReference type="GO" id="GO:0009055">
    <property type="term" value="F:electron transfer activity"/>
    <property type="evidence" value="ECO:0007669"/>
    <property type="project" value="InterPro"/>
</dbReference>
<evidence type="ECO:0000313" key="6">
    <source>
        <dbReference type="EMBL" id="SMO62428.1"/>
    </source>
</evidence>
<reference evidence="6 7" key="1">
    <citation type="submission" date="2017-05" db="EMBL/GenBank/DDBJ databases">
        <authorList>
            <person name="Varghese N."/>
            <person name="Submissions S."/>
        </authorList>
    </citation>
    <scope>NUCLEOTIDE SEQUENCE [LARGE SCALE GENOMIC DNA]</scope>
    <source>
        <strain evidence="6 7">DSM 21194</strain>
    </source>
</reference>
<keyword evidence="2 4" id="KW-0479">Metal-binding</keyword>
<dbReference type="SUPFAM" id="SSF50952">
    <property type="entry name" value="Soluble quinoprotein glucose dehydrogenase"/>
    <property type="match status" value="1"/>
</dbReference>
<gene>
    <name evidence="6" type="ORF">SAMN06265218_10768</name>
</gene>
<accession>A0A521CSR8</accession>
<organism evidence="6 7">
    <name type="scientific">Fodinibius sediminis</name>
    <dbReference type="NCBI Taxonomy" id="1214077"/>
    <lineage>
        <taxon>Bacteria</taxon>
        <taxon>Pseudomonadati</taxon>
        <taxon>Balneolota</taxon>
        <taxon>Balneolia</taxon>
        <taxon>Balneolales</taxon>
        <taxon>Balneolaceae</taxon>
        <taxon>Fodinibius</taxon>
    </lineage>
</organism>